<feature type="compositionally biased region" description="Low complexity" evidence="1">
    <location>
        <begin position="47"/>
        <end position="63"/>
    </location>
</feature>
<organism evidence="2 3">
    <name type="scientific">Pseudonocardia eucalypti</name>
    <dbReference type="NCBI Taxonomy" id="648755"/>
    <lineage>
        <taxon>Bacteria</taxon>
        <taxon>Bacillati</taxon>
        <taxon>Actinomycetota</taxon>
        <taxon>Actinomycetes</taxon>
        <taxon>Pseudonocardiales</taxon>
        <taxon>Pseudonocardiaceae</taxon>
        <taxon>Pseudonocardia</taxon>
    </lineage>
</organism>
<protein>
    <submittedName>
        <fullName evidence="2">Uncharacterized protein</fullName>
    </submittedName>
</protein>
<accession>A0ABP9R9E1</accession>
<proteinExistence type="predicted"/>
<feature type="region of interest" description="Disordered" evidence="1">
    <location>
        <begin position="34"/>
        <end position="63"/>
    </location>
</feature>
<evidence type="ECO:0000313" key="3">
    <source>
        <dbReference type="Proteomes" id="UP001428817"/>
    </source>
</evidence>
<keyword evidence="3" id="KW-1185">Reference proteome</keyword>
<gene>
    <name evidence="2" type="ORF">GCM10023321_75220</name>
</gene>
<name>A0ABP9R9E1_9PSEU</name>
<reference evidence="3" key="1">
    <citation type="journal article" date="2019" name="Int. J. Syst. Evol. Microbiol.">
        <title>The Global Catalogue of Microorganisms (GCM) 10K type strain sequencing project: providing services to taxonomists for standard genome sequencing and annotation.</title>
        <authorList>
            <consortium name="The Broad Institute Genomics Platform"/>
            <consortium name="The Broad Institute Genome Sequencing Center for Infectious Disease"/>
            <person name="Wu L."/>
            <person name="Ma J."/>
        </authorList>
    </citation>
    <scope>NUCLEOTIDE SEQUENCE [LARGE SCALE GENOMIC DNA]</scope>
    <source>
        <strain evidence="3">JCM 18303</strain>
    </source>
</reference>
<dbReference type="EMBL" id="BAABJP010000056">
    <property type="protein sequence ID" value="GAA5173487.1"/>
    <property type="molecule type" value="Genomic_DNA"/>
</dbReference>
<sequence length="63" mass="6146">MLPSLTNILFAGEGNSAGWPQLVTVTVGPGGVGVAGNSAADPQPATDPANARPSAASARDMGR</sequence>
<comment type="caution">
    <text evidence="2">The sequence shown here is derived from an EMBL/GenBank/DDBJ whole genome shotgun (WGS) entry which is preliminary data.</text>
</comment>
<evidence type="ECO:0000313" key="2">
    <source>
        <dbReference type="EMBL" id="GAA5173487.1"/>
    </source>
</evidence>
<dbReference type="Proteomes" id="UP001428817">
    <property type="component" value="Unassembled WGS sequence"/>
</dbReference>
<evidence type="ECO:0000256" key="1">
    <source>
        <dbReference type="SAM" id="MobiDB-lite"/>
    </source>
</evidence>